<dbReference type="InterPro" id="IPR006260">
    <property type="entry name" value="TonB/TolA_C"/>
</dbReference>
<dbReference type="EMBL" id="CP121195">
    <property type="protein sequence ID" value="XBH13194.1"/>
    <property type="molecule type" value="Genomic_DNA"/>
</dbReference>
<feature type="transmembrane region" description="Helical" evidence="5">
    <location>
        <begin position="42"/>
        <end position="64"/>
    </location>
</feature>
<dbReference type="InterPro" id="IPR037682">
    <property type="entry name" value="TonB_C"/>
</dbReference>
<keyword evidence="4 5" id="KW-0472">Membrane</keyword>
<sequence length="443" mass="48506">MRGLEEFVLGYLVNSLWQIPLICLAGYGCARLVRRMGPQAEQWVWVTSLLIAAVLPACGVPGVWMRHGFGASGTATGTVQVEVGRFTQSTGTALHLPPGLRHGATIVYLGFVLFFCGRLIWGLVQSEGLRRGSRRLSLTGDSQVTWERCCRIFDLRDVEIASTPLIAGPLTLGFRRRTLLVPPDFMETAEASDVEAALGHELAHMQRRDFLKNMLYELISLPLSYHPMTRWLKAQIRQSRELVCDAMAAEFVTTKERYARSLLRLASLMLKQPQTINIHAIGIFDANILERRVMSLMTKQRETRGLLRAGFAAVCVLIGVATCGSALALRLDVNEPPPAATAANAPVNVKGAIMAGSRIGGENPVYPAQAKANKDTVDGTCSLKAIINKDGVVSNLQVIKSLRSDYDEAAMKAVKTWHYKPFLLNGEPTAVETTINVTFTLGS</sequence>
<dbReference type="SUPFAM" id="SSF74653">
    <property type="entry name" value="TolA/TonB C-terminal domain"/>
    <property type="match status" value="1"/>
</dbReference>
<evidence type="ECO:0000256" key="5">
    <source>
        <dbReference type="SAM" id="Phobius"/>
    </source>
</evidence>
<dbReference type="PANTHER" id="PTHR34978:SF3">
    <property type="entry name" value="SLR0241 PROTEIN"/>
    <property type="match status" value="1"/>
</dbReference>
<dbReference type="Pfam" id="PF03544">
    <property type="entry name" value="TonB_C"/>
    <property type="match status" value="1"/>
</dbReference>
<keyword evidence="3 5" id="KW-1133">Transmembrane helix</keyword>
<dbReference type="AlphaFoldDB" id="A0AAU7CWP2"/>
<comment type="subcellular location">
    <subcellularLocation>
        <location evidence="1">Membrane</location>
        <topology evidence="1">Single-pass membrane protein</topology>
    </subcellularLocation>
</comment>
<dbReference type="GO" id="GO:0055085">
    <property type="term" value="P:transmembrane transport"/>
    <property type="evidence" value="ECO:0007669"/>
    <property type="project" value="InterPro"/>
</dbReference>
<proteinExistence type="predicted"/>
<dbReference type="PANTHER" id="PTHR34978">
    <property type="entry name" value="POSSIBLE SENSOR-TRANSDUCER PROTEIN BLAR"/>
    <property type="match status" value="1"/>
</dbReference>
<feature type="transmembrane region" description="Helical" evidence="5">
    <location>
        <begin position="106"/>
        <end position="124"/>
    </location>
</feature>
<evidence type="ECO:0000256" key="2">
    <source>
        <dbReference type="ARBA" id="ARBA00022692"/>
    </source>
</evidence>
<dbReference type="CDD" id="cd07341">
    <property type="entry name" value="M56_BlaR1_MecR1_like"/>
    <property type="match status" value="1"/>
</dbReference>
<organism evidence="7">
    <name type="scientific">Edaphobacter paludis</name>
    <dbReference type="NCBI Taxonomy" id="3035702"/>
    <lineage>
        <taxon>Bacteria</taxon>
        <taxon>Pseudomonadati</taxon>
        <taxon>Acidobacteriota</taxon>
        <taxon>Terriglobia</taxon>
        <taxon>Terriglobales</taxon>
        <taxon>Acidobacteriaceae</taxon>
        <taxon>Edaphobacter</taxon>
    </lineage>
</organism>
<dbReference type="PROSITE" id="PS52015">
    <property type="entry name" value="TONB_CTD"/>
    <property type="match status" value="1"/>
</dbReference>
<dbReference type="PROSITE" id="PS51257">
    <property type="entry name" value="PROKAR_LIPOPROTEIN"/>
    <property type="match status" value="1"/>
</dbReference>
<dbReference type="Pfam" id="PF05569">
    <property type="entry name" value="Peptidase_M56"/>
    <property type="match status" value="1"/>
</dbReference>
<dbReference type="EMBL" id="CP121194">
    <property type="protein sequence ID" value="XBH09809.1"/>
    <property type="molecule type" value="Genomic_DNA"/>
</dbReference>
<dbReference type="GO" id="GO:0016020">
    <property type="term" value="C:membrane"/>
    <property type="evidence" value="ECO:0007669"/>
    <property type="project" value="UniProtKB-SubCell"/>
</dbReference>
<feature type="transmembrane region" description="Helical" evidence="5">
    <location>
        <begin position="306"/>
        <end position="329"/>
    </location>
</feature>
<dbReference type="Gene3D" id="3.30.1150.10">
    <property type="match status" value="1"/>
</dbReference>
<dbReference type="NCBIfam" id="TIGR01352">
    <property type="entry name" value="tonB_Cterm"/>
    <property type="match status" value="1"/>
</dbReference>
<gene>
    <name evidence="7" type="ORF">P4G45_15160</name>
    <name evidence="8" type="ORF">P8936_16115</name>
</gene>
<dbReference type="InterPro" id="IPR052173">
    <property type="entry name" value="Beta-lactam_resp_regulator"/>
</dbReference>
<evidence type="ECO:0000259" key="6">
    <source>
        <dbReference type="PROSITE" id="PS52015"/>
    </source>
</evidence>
<accession>A0AAU7D7B1</accession>
<dbReference type="KEGG" id="epl:P4G45_15160"/>
<evidence type="ECO:0000256" key="3">
    <source>
        <dbReference type="ARBA" id="ARBA00022989"/>
    </source>
</evidence>
<feature type="domain" description="TonB C-terminal" evidence="6">
    <location>
        <begin position="353"/>
        <end position="443"/>
    </location>
</feature>
<reference evidence="7" key="1">
    <citation type="submission" date="2023-03" db="EMBL/GenBank/DDBJ databases">
        <title>Edaphobacter sp.</title>
        <authorList>
            <person name="Huber K.J."/>
            <person name="Papendorf J."/>
            <person name="Pilke C."/>
            <person name="Bunk B."/>
            <person name="Sproeer C."/>
            <person name="Pester M."/>
        </authorList>
    </citation>
    <scope>NUCLEOTIDE SEQUENCE</scope>
    <source>
        <strain evidence="7">DSM 109919</strain>
        <strain evidence="8">DSM 109920</strain>
    </source>
</reference>
<evidence type="ECO:0000256" key="4">
    <source>
        <dbReference type="ARBA" id="ARBA00023136"/>
    </source>
</evidence>
<evidence type="ECO:0000313" key="7">
    <source>
        <dbReference type="EMBL" id="XBH09809.1"/>
    </source>
</evidence>
<dbReference type="InterPro" id="IPR008756">
    <property type="entry name" value="Peptidase_M56"/>
</dbReference>
<feature type="transmembrane region" description="Helical" evidence="5">
    <location>
        <begin position="12"/>
        <end position="30"/>
    </location>
</feature>
<accession>A0AAU7CWP2</accession>
<keyword evidence="2 5" id="KW-0812">Transmembrane</keyword>
<evidence type="ECO:0000313" key="8">
    <source>
        <dbReference type="EMBL" id="XBH13194.1"/>
    </source>
</evidence>
<dbReference type="RefSeq" id="WP_348267318.1">
    <property type="nucleotide sequence ID" value="NZ_CP121194.1"/>
</dbReference>
<evidence type="ECO:0000256" key="1">
    <source>
        <dbReference type="ARBA" id="ARBA00004167"/>
    </source>
</evidence>
<protein>
    <submittedName>
        <fullName evidence="7">M56 family metallopeptidase</fullName>
    </submittedName>
</protein>
<name>A0AAU7CWP2_9BACT</name>